<comment type="function">
    <text evidence="10">In unstressed cells, promotes SIAH1-mediated polyubiquitination and degradation of the serine/threonine-protein kinase HIPK2, probably by acting as a loading factor that potentiates complex formation between HIPK2 and ubiquitin ligase SIAH1. In response to DNA damage, localizes to the nucleus following phosphorylation by HIPK2 and modulates the expression of a subset of TP53/p53 target genes by binding to TP53 at target gene promoters. This limits the expression of a number of cell death-mediating TP53 target genes, reducing DNA damage-induced cell death. Enhances the binding of transcription factor TCF7L2/TCF4, a Wnt signaling pathway effector, to the promoters of target genes. Plays a role in stress granule formation.</text>
</comment>
<evidence type="ECO:0000256" key="11">
    <source>
        <dbReference type="SAM" id="MobiDB-lite"/>
    </source>
</evidence>
<protein>
    <recommendedName>
        <fullName evidence="3">DAZ-associated protein 2</fullName>
    </recommendedName>
    <alternativeName>
        <fullName evidence="8">Deleted in azoospermia-associated protein 2</fullName>
    </alternativeName>
    <alternativeName>
        <fullName evidence="9">Proline-rich transcript in brain protein</fullName>
    </alternativeName>
</protein>
<dbReference type="GO" id="GO:0010494">
    <property type="term" value="C:cytoplasmic stress granule"/>
    <property type="evidence" value="ECO:0007669"/>
    <property type="project" value="UniProtKB-SubCell"/>
</dbReference>
<evidence type="ECO:0000256" key="1">
    <source>
        <dbReference type="ARBA" id="ARBA00004210"/>
    </source>
</evidence>
<accession>A0AAV2SZD0</accession>
<evidence type="ECO:0000256" key="5">
    <source>
        <dbReference type="ARBA" id="ARBA00022553"/>
    </source>
</evidence>
<dbReference type="GO" id="GO:0016607">
    <property type="term" value="C:nuclear speck"/>
    <property type="evidence" value="ECO:0007669"/>
    <property type="project" value="UniProtKB-SubCell"/>
</dbReference>
<evidence type="ECO:0000313" key="12">
    <source>
        <dbReference type="EMBL" id="CAL5130557.1"/>
    </source>
</evidence>
<dbReference type="AlphaFoldDB" id="A0AAV2SZD0"/>
<comment type="subcellular location">
    <subcellularLocation>
        <location evidence="1">Cytoplasm</location>
        <location evidence="1">Stress granule</location>
    </subcellularLocation>
    <subcellularLocation>
        <location evidence="2">Nucleus speckle</location>
    </subcellularLocation>
</comment>
<evidence type="ECO:0000256" key="6">
    <source>
        <dbReference type="ARBA" id="ARBA00022843"/>
    </source>
</evidence>
<dbReference type="Proteomes" id="UP001497525">
    <property type="component" value="Unassembled WGS sequence"/>
</dbReference>
<name>A0AAV2SZD0_CALDB</name>
<evidence type="ECO:0000256" key="4">
    <source>
        <dbReference type="ARBA" id="ARBA00022490"/>
    </source>
</evidence>
<evidence type="ECO:0000256" key="7">
    <source>
        <dbReference type="ARBA" id="ARBA00023242"/>
    </source>
</evidence>
<keyword evidence="7" id="KW-0539">Nucleus</keyword>
<evidence type="ECO:0000313" key="13">
    <source>
        <dbReference type="Proteomes" id="UP001497525"/>
    </source>
</evidence>
<comment type="caution">
    <text evidence="12">The sequence shown here is derived from an EMBL/GenBank/DDBJ whole genome shotgun (WGS) entry which is preliminary data.</text>
</comment>
<dbReference type="EMBL" id="CAXLJL010000068">
    <property type="protein sequence ID" value="CAL5130557.1"/>
    <property type="molecule type" value="Genomic_DNA"/>
</dbReference>
<evidence type="ECO:0000256" key="3">
    <source>
        <dbReference type="ARBA" id="ARBA00014066"/>
    </source>
</evidence>
<organism evidence="12 13">
    <name type="scientific">Calicophoron daubneyi</name>
    <name type="common">Rumen fluke</name>
    <name type="synonym">Paramphistomum daubneyi</name>
    <dbReference type="NCBI Taxonomy" id="300641"/>
    <lineage>
        <taxon>Eukaryota</taxon>
        <taxon>Metazoa</taxon>
        <taxon>Spiralia</taxon>
        <taxon>Lophotrochozoa</taxon>
        <taxon>Platyhelminthes</taxon>
        <taxon>Trematoda</taxon>
        <taxon>Digenea</taxon>
        <taxon>Plagiorchiida</taxon>
        <taxon>Pronocephalata</taxon>
        <taxon>Paramphistomoidea</taxon>
        <taxon>Paramphistomidae</taxon>
        <taxon>Calicophoron</taxon>
    </lineage>
</organism>
<evidence type="ECO:0000256" key="8">
    <source>
        <dbReference type="ARBA" id="ARBA00032174"/>
    </source>
</evidence>
<evidence type="ECO:0000256" key="9">
    <source>
        <dbReference type="ARBA" id="ARBA00034352"/>
    </source>
</evidence>
<dbReference type="InterPro" id="IPR022730">
    <property type="entry name" value="DAZ_assoc-2"/>
</dbReference>
<feature type="region of interest" description="Disordered" evidence="11">
    <location>
        <begin position="130"/>
        <end position="157"/>
    </location>
</feature>
<keyword evidence="6" id="KW-0832">Ubl conjugation</keyword>
<evidence type="ECO:0000256" key="10">
    <source>
        <dbReference type="ARBA" id="ARBA00045449"/>
    </source>
</evidence>
<evidence type="ECO:0000256" key="2">
    <source>
        <dbReference type="ARBA" id="ARBA00004324"/>
    </source>
</evidence>
<feature type="compositionally biased region" description="Low complexity" evidence="11">
    <location>
        <begin position="148"/>
        <end position="157"/>
    </location>
</feature>
<proteinExistence type="predicted"/>
<sequence>MVYEGRWDFEDERPQLQVTDFRPLLGPDPVLGEVVTSPNNLSVYIESQKVPIFHHFNSKMNRNQGSPPYIPYDASRPSAGIPPSPYQPVGYYPFPSPTGVMMVPQQMYSSPDSTGTALYYYPQVPYPGPPNFSPLGAQTPQHGPPQPAYSQQQQHQQQPIFIPGVQYDAGARFTPQSPPSIPPPPPGYQPNLAQQMSQAGYQVQLQKSTRNTDGGWTFW</sequence>
<gene>
    <name evidence="12" type="ORF">CDAUBV1_LOCUS2618</name>
</gene>
<reference evidence="12" key="1">
    <citation type="submission" date="2024-06" db="EMBL/GenBank/DDBJ databases">
        <authorList>
            <person name="Liu X."/>
            <person name="Lenzi L."/>
            <person name="Haldenby T S."/>
            <person name="Uol C."/>
        </authorList>
    </citation>
    <scope>NUCLEOTIDE SEQUENCE</scope>
</reference>
<keyword evidence="5" id="KW-0597">Phosphoprotein</keyword>
<keyword evidence="4" id="KW-0963">Cytoplasm</keyword>
<dbReference type="Pfam" id="PF11029">
    <property type="entry name" value="DAZAP2"/>
    <property type="match status" value="1"/>
</dbReference>